<comment type="similarity">
    <text evidence="7">Belongs to the TonB-dependent receptor family.</text>
</comment>
<keyword evidence="6 7" id="KW-0998">Cell outer membrane</keyword>
<accession>A0ABP8M0L9</accession>
<gene>
    <name evidence="9" type="ORF">GCM10023091_21860</name>
</gene>
<keyword evidence="5 7" id="KW-0472">Membrane</keyword>
<dbReference type="EMBL" id="BAABEY010000021">
    <property type="protein sequence ID" value="GAA4439534.1"/>
    <property type="molecule type" value="Genomic_DNA"/>
</dbReference>
<dbReference type="Gene3D" id="2.60.40.1120">
    <property type="entry name" value="Carboxypeptidase-like, regulatory domain"/>
    <property type="match status" value="1"/>
</dbReference>
<dbReference type="Gene3D" id="3.55.50.30">
    <property type="match status" value="1"/>
</dbReference>
<reference evidence="10" key="1">
    <citation type="journal article" date="2019" name="Int. J. Syst. Evol. Microbiol.">
        <title>The Global Catalogue of Microorganisms (GCM) 10K type strain sequencing project: providing services to taxonomists for standard genome sequencing and annotation.</title>
        <authorList>
            <consortium name="The Broad Institute Genomics Platform"/>
            <consortium name="The Broad Institute Genome Sequencing Center for Infectious Disease"/>
            <person name="Wu L."/>
            <person name="Ma J."/>
        </authorList>
    </citation>
    <scope>NUCLEOTIDE SEQUENCE [LARGE SCALE GENOMIC DNA]</scope>
    <source>
        <strain evidence="10">JCM 31920</strain>
    </source>
</reference>
<dbReference type="PROSITE" id="PS52016">
    <property type="entry name" value="TONB_DEPENDENT_REC_3"/>
    <property type="match status" value="1"/>
</dbReference>
<comment type="subcellular location">
    <subcellularLocation>
        <location evidence="1 7">Cell outer membrane</location>
        <topology evidence="1 7">Multi-pass membrane protein</topology>
    </subcellularLocation>
</comment>
<dbReference type="SUPFAM" id="SSF49464">
    <property type="entry name" value="Carboxypeptidase regulatory domain-like"/>
    <property type="match status" value="1"/>
</dbReference>
<dbReference type="Pfam" id="PF07715">
    <property type="entry name" value="Plug"/>
    <property type="match status" value="1"/>
</dbReference>
<dbReference type="Proteomes" id="UP001501508">
    <property type="component" value="Unassembled WGS sequence"/>
</dbReference>
<dbReference type="SUPFAM" id="SSF56935">
    <property type="entry name" value="Porins"/>
    <property type="match status" value="1"/>
</dbReference>
<dbReference type="InterPro" id="IPR039426">
    <property type="entry name" value="TonB-dep_rcpt-like"/>
</dbReference>
<evidence type="ECO:0000256" key="1">
    <source>
        <dbReference type="ARBA" id="ARBA00004571"/>
    </source>
</evidence>
<evidence type="ECO:0000256" key="5">
    <source>
        <dbReference type="ARBA" id="ARBA00023136"/>
    </source>
</evidence>
<dbReference type="InterPro" id="IPR036942">
    <property type="entry name" value="Beta-barrel_TonB_sf"/>
</dbReference>
<proteinExistence type="inferred from homology"/>
<dbReference type="Gene3D" id="2.170.130.10">
    <property type="entry name" value="TonB-dependent receptor, plug domain"/>
    <property type="match status" value="1"/>
</dbReference>
<sequence>MNYYYTARRVRLPGIFLLGWLLLCGFNSIALQEQRKVSLSAKDISIQKVFQAIKKKTGLTVFYSNELLDDKEKITVDFKDEDLGQVLHQILKGKNISYEIRRDKVIVLSPSKESNSSAAMSRPEKYTEAAAGIPVKGKLTDEKGEGLPGVSILVKGTQQGLISDGDGNFSIEVPDEQSVLVFSFVGYITQEIQVGNRTAFEITLHPDTKALEEVVVTALGITRETKSLTYSTQKIKGNELSEVKDLNYVNTLAGKVAGAIITRGTMGPGSPSRVLIRGNKSFTGSSSPLYVIDGVPASIEFNPDDVESIQVLPGASAAALYGSQAANGVVLITTKKGQKGSSKIDFSSAFTFEKAIDLPRLQTTYGRTDPQYNDSWGEKVTNGSDRHIREFFKTGTSKINSISFSSGNETTQTYLSYSNSSASGILPENKFSQHNFTLKVSSQYLNNRLSVDGSVNYVKRKIFNQNAIGGYSSLTGVYSFPIDDDWSRYSGNNFEVWDPVRQVNVQNWPYIRNETFPSQNPYWVQRRNQTDDFSNKTIASFLARYKIADGISLQARATYDYGTGHWEKRNYASTQGTIEGPNGGYGISDSRSTGLFTDLLLLADKSINENFTIAGTIGVSNREGTSAGVGLSSTVPTSLSFPNFFSVYALNGLYNKSEYLQKTVSRAVFGNATLGYRERLFLDVTARNEWTSTVSIPFFYPSAGLSYILTESGYGPLSYAKIRGSYSEVGNSLPFGIDNLRPPYALDNAGNIVGRGTLPYFNGADTIQLKPERTRSFEFGTDLRFFNNKLNVSLTYYNARTFDQVFQIQAPAGAGAANFWINGGVIDNRGIEGLVTYSTSIGKVKWTPSLTFSHNKNRILELSDQLDSDFFSLSFHSHGGQVGVRLMRPKDGKYGQFGDMYGRTYLRDESGAYKLNNEGMPQISPNPDFYLGNANPWLIAGLNNAFAYKDLHLSLLVDSRWGGAIFNRTEMWLDYKGLSERTGEARDKGGVEVNGKMVDAKSYYLNQTGAGQTPAASEYFFSATNVRLRELSVGYNLLKNSKVFSNLTLSFIARNLLFLYKKAPFDPEIGVGSSPGNEGHANFVLPSTRSFGFSLRTTLADKNRR</sequence>
<evidence type="ECO:0000256" key="2">
    <source>
        <dbReference type="ARBA" id="ARBA00022448"/>
    </source>
</evidence>
<dbReference type="NCBIfam" id="TIGR04057">
    <property type="entry name" value="SusC_RagA_signa"/>
    <property type="match status" value="1"/>
</dbReference>
<dbReference type="InterPro" id="IPR011662">
    <property type="entry name" value="Secretin/TonB_short_N"/>
</dbReference>
<dbReference type="Gene3D" id="2.40.170.20">
    <property type="entry name" value="TonB-dependent receptor, beta-barrel domain"/>
    <property type="match status" value="1"/>
</dbReference>
<keyword evidence="4 7" id="KW-0812">Transmembrane</keyword>
<comment type="caution">
    <text evidence="9">The sequence shown here is derived from an EMBL/GenBank/DDBJ whole genome shotgun (WGS) entry which is preliminary data.</text>
</comment>
<evidence type="ECO:0000313" key="10">
    <source>
        <dbReference type="Proteomes" id="UP001501508"/>
    </source>
</evidence>
<evidence type="ECO:0000256" key="7">
    <source>
        <dbReference type="PROSITE-ProRule" id="PRU01360"/>
    </source>
</evidence>
<keyword evidence="3 7" id="KW-1134">Transmembrane beta strand</keyword>
<dbReference type="Pfam" id="PF07660">
    <property type="entry name" value="STN"/>
    <property type="match status" value="1"/>
</dbReference>
<protein>
    <submittedName>
        <fullName evidence="9">TonB-dependent receptor</fullName>
    </submittedName>
</protein>
<dbReference type="InterPro" id="IPR023997">
    <property type="entry name" value="TonB-dep_OMP_SusC/RagA_CS"/>
</dbReference>
<evidence type="ECO:0000256" key="3">
    <source>
        <dbReference type="ARBA" id="ARBA00022452"/>
    </source>
</evidence>
<evidence type="ECO:0000259" key="8">
    <source>
        <dbReference type="SMART" id="SM00965"/>
    </source>
</evidence>
<evidence type="ECO:0000313" key="9">
    <source>
        <dbReference type="EMBL" id="GAA4439534.1"/>
    </source>
</evidence>
<dbReference type="SMART" id="SM00965">
    <property type="entry name" value="STN"/>
    <property type="match status" value="1"/>
</dbReference>
<evidence type="ECO:0000256" key="6">
    <source>
        <dbReference type="ARBA" id="ARBA00023237"/>
    </source>
</evidence>
<dbReference type="NCBIfam" id="TIGR04056">
    <property type="entry name" value="OMP_RagA_SusC"/>
    <property type="match status" value="1"/>
</dbReference>
<keyword evidence="10" id="KW-1185">Reference proteome</keyword>
<dbReference type="Pfam" id="PF13715">
    <property type="entry name" value="CarbopepD_reg_2"/>
    <property type="match status" value="1"/>
</dbReference>
<dbReference type="InterPro" id="IPR023996">
    <property type="entry name" value="TonB-dep_OMP_SusC/RagA"/>
</dbReference>
<keyword evidence="9" id="KW-0675">Receptor</keyword>
<evidence type="ECO:0000256" key="4">
    <source>
        <dbReference type="ARBA" id="ARBA00022692"/>
    </source>
</evidence>
<keyword evidence="2 7" id="KW-0813">Transport</keyword>
<dbReference type="InterPro" id="IPR008969">
    <property type="entry name" value="CarboxyPept-like_regulatory"/>
</dbReference>
<organism evidence="9 10">
    <name type="scientific">Ravibacter arvi</name>
    <dbReference type="NCBI Taxonomy" id="2051041"/>
    <lineage>
        <taxon>Bacteria</taxon>
        <taxon>Pseudomonadati</taxon>
        <taxon>Bacteroidota</taxon>
        <taxon>Cytophagia</taxon>
        <taxon>Cytophagales</taxon>
        <taxon>Spirosomataceae</taxon>
        <taxon>Ravibacter</taxon>
    </lineage>
</organism>
<dbReference type="InterPro" id="IPR037066">
    <property type="entry name" value="Plug_dom_sf"/>
</dbReference>
<dbReference type="RefSeq" id="WP_345028806.1">
    <property type="nucleotide sequence ID" value="NZ_BAABEY010000021.1"/>
</dbReference>
<dbReference type="InterPro" id="IPR012910">
    <property type="entry name" value="Plug_dom"/>
</dbReference>
<name>A0ABP8M0L9_9BACT</name>
<feature type="domain" description="Secretin/TonB short N-terminal" evidence="8">
    <location>
        <begin position="59"/>
        <end position="111"/>
    </location>
</feature>